<name>A0A0F9CP65_9ZZZZ</name>
<accession>A0A0F9CP65</accession>
<reference evidence="2" key="1">
    <citation type="journal article" date="2015" name="Nature">
        <title>Complex archaea that bridge the gap between prokaryotes and eukaryotes.</title>
        <authorList>
            <person name="Spang A."/>
            <person name="Saw J.H."/>
            <person name="Jorgensen S.L."/>
            <person name="Zaremba-Niedzwiedzka K."/>
            <person name="Martijn J."/>
            <person name="Lind A.E."/>
            <person name="van Eijk R."/>
            <person name="Schleper C."/>
            <person name="Guy L."/>
            <person name="Ettema T.J."/>
        </authorList>
    </citation>
    <scope>NUCLEOTIDE SEQUENCE</scope>
</reference>
<dbReference type="GO" id="GO:0008270">
    <property type="term" value="F:zinc ion binding"/>
    <property type="evidence" value="ECO:0007669"/>
    <property type="project" value="InterPro"/>
</dbReference>
<evidence type="ECO:0000313" key="2">
    <source>
        <dbReference type="EMBL" id="KKL07461.1"/>
    </source>
</evidence>
<dbReference type="CDD" id="cd00085">
    <property type="entry name" value="HNHc"/>
    <property type="match status" value="1"/>
</dbReference>
<dbReference type="Gene3D" id="1.10.30.50">
    <property type="match status" value="1"/>
</dbReference>
<evidence type="ECO:0000259" key="1">
    <source>
        <dbReference type="Pfam" id="PF01844"/>
    </source>
</evidence>
<dbReference type="AlphaFoldDB" id="A0A0F9CP65"/>
<gene>
    <name evidence="2" type="ORF">LCGC14_2585790</name>
</gene>
<proteinExistence type="predicted"/>
<dbReference type="GO" id="GO:0004519">
    <property type="term" value="F:endonuclease activity"/>
    <property type="evidence" value="ECO:0007669"/>
    <property type="project" value="InterPro"/>
</dbReference>
<dbReference type="EMBL" id="LAZR01043283">
    <property type="protein sequence ID" value="KKL07461.1"/>
    <property type="molecule type" value="Genomic_DNA"/>
</dbReference>
<dbReference type="Pfam" id="PF01844">
    <property type="entry name" value="HNH"/>
    <property type="match status" value="1"/>
</dbReference>
<dbReference type="InterPro" id="IPR002711">
    <property type="entry name" value="HNH"/>
</dbReference>
<feature type="domain" description="HNH" evidence="1">
    <location>
        <begin position="96"/>
        <end position="129"/>
    </location>
</feature>
<sequence>MSNKTGLQNGVKRLGKYPITEVFEYMDASPGNGVKVRFYGHLMYIRSTRLLNFRVHGITCVKCGSRGVFFAKERHGKDAPHLNLYAFNKRGNPILMTQDHIRPKAKGGTNNLYNLQPMCSDCNRNKGDEWKIGDKWKYLIRRLKDFFVKTNRSMV</sequence>
<dbReference type="GO" id="GO:0003676">
    <property type="term" value="F:nucleic acid binding"/>
    <property type="evidence" value="ECO:0007669"/>
    <property type="project" value="InterPro"/>
</dbReference>
<protein>
    <recommendedName>
        <fullName evidence="1">HNH domain-containing protein</fullName>
    </recommendedName>
</protein>
<organism evidence="2">
    <name type="scientific">marine sediment metagenome</name>
    <dbReference type="NCBI Taxonomy" id="412755"/>
    <lineage>
        <taxon>unclassified sequences</taxon>
        <taxon>metagenomes</taxon>
        <taxon>ecological metagenomes</taxon>
    </lineage>
</organism>
<comment type="caution">
    <text evidence="2">The sequence shown here is derived from an EMBL/GenBank/DDBJ whole genome shotgun (WGS) entry which is preliminary data.</text>
</comment>
<dbReference type="InterPro" id="IPR003615">
    <property type="entry name" value="HNH_nuc"/>
</dbReference>